<name>A0A0E9TA22_ANGAN</name>
<feature type="compositionally biased region" description="Polar residues" evidence="1">
    <location>
        <begin position="1"/>
        <end position="16"/>
    </location>
</feature>
<reference evidence="2" key="2">
    <citation type="journal article" date="2015" name="Fish Shellfish Immunol.">
        <title>Early steps in the European eel (Anguilla anguilla)-Vibrio vulnificus interaction in the gills: Role of the RtxA13 toxin.</title>
        <authorList>
            <person name="Callol A."/>
            <person name="Pajuelo D."/>
            <person name="Ebbesson L."/>
            <person name="Teles M."/>
            <person name="MacKenzie S."/>
            <person name="Amaro C."/>
        </authorList>
    </citation>
    <scope>NUCLEOTIDE SEQUENCE</scope>
</reference>
<evidence type="ECO:0000313" key="2">
    <source>
        <dbReference type="EMBL" id="JAH50262.1"/>
    </source>
</evidence>
<evidence type="ECO:0000256" key="1">
    <source>
        <dbReference type="SAM" id="MobiDB-lite"/>
    </source>
</evidence>
<organism evidence="2">
    <name type="scientific">Anguilla anguilla</name>
    <name type="common">European freshwater eel</name>
    <name type="synonym">Muraena anguilla</name>
    <dbReference type="NCBI Taxonomy" id="7936"/>
    <lineage>
        <taxon>Eukaryota</taxon>
        <taxon>Metazoa</taxon>
        <taxon>Chordata</taxon>
        <taxon>Craniata</taxon>
        <taxon>Vertebrata</taxon>
        <taxon>Euteleostomi</taxon>
        <taxon>Actinopterygii</taxon>
        <taxon>Neopterygii</taxon>
        <taxon>Teleostei</taxon>
        <taxon>Anguilliformes</taxon>
        <taxon>Anguillidae</taxon>
        <taxon>Anguilla</taxon>
    </lineage>
</organism>
<dbReference type="EMBL" id="GBXM01058315">
    <property type="protein sequence ID" value="JAH50262.1"/>
    <property type="molecule type" value="Transcribed_RNA"/>
</dbReference>
<protein>
    <submittedName>
        <fullName evidence="2">Uncharacterized protein</fullName>
    </submittedName>
</protein>
<dbReference type="AlphaFoldDB" id="A0A0E9TA22"/>
<feature type="compositionally biased region" description="Polar residues" evidence="1">
    <location>
        <begin position="26"/>
        <end position="37"/>
    </location>
</feature>
<sequence>MKPESGTLQSLVIRQGKSSRVRFKNKTVQTGNRINRTQQKKVS</sequence>
<feature type="region of interest" description="Disordered" evidence="1">
    <location>
        <begin position="1"/>
        <end position="43"/>
    </location>
</feature>
<reference evidence="2" key="1">
    <citation type="submission" date="2014-11" db="EMBL/GenBank/DDBJ databases">
        <authorList>
            <person name="Amaro Gonzalez C."/>
        </authorList>
    </citation>
    <scope>NUCLEOTIDE SEQUENCE</scope>
</reference>
<proteinExistence type="predicted"/>
<accession>A0A0E9TA22</accession>